<dbReference type="NCBIfam" id="TIGR00369">
    <property type="entry name" value="unchar_dom_1"/>
    <property type="match status" value="1"/>
</dbReference>
<dbReference type="Proteomes" id="UP000193710">
    <property type="component" value="Unassembled WGS sequence"/>
</dbReference>
<evidence type="ECO:0000313" key="3">
    <source>
        <dbReference type="EMBL" id="ORW99875.1"/>
    </source>
</evidence>
<dbReference type="InterPro" id="IPR006683">
    <property type="entry name" value="Thioestr_dom"/>
</dbReference>
<dbReference type="CDD" id="cd03443">
    <property type="entry name" value="PaaI_thioesterase"/>
    <property type="match status" value="1"/>
</dbReference>
<keyword evidence="4" id="KW-1185">Reference proteome</keyword>
<keyword evidence="1" id="KW-0378">Hydrolase</keyword>
<feature type="domain" description="Thioesterase" evidence="2">
    <location>
        <begin position="66"/>
        <end position="142"/>
    </location>
</feature>
<dbReference type="InterPro" id="IPR029069">
    <property type="entry name" value="HotDog_dom_sf"/>
</dbReference>
<evidence type="ECO:0000259" key="2">
    <source>
        <dbReference type="Pfam" id="PF03061"/>
    </source>
</evidence>
<proteinExistence type="predicted"/>
<dbReference type="InterPro" id="IPR003736">
    <property type="entry name" value="PAAI_dom"/>
</dbReference>
<reference evidence="3 4" key="1">
    <citation type="submission" date="2016-01" db="EMBL/GenBank/DDBJ databases">
        <title>The new phylogeny of the genus Mycobacterium.</title>
        <authorList>
            <person name="Tarcisio F."/>
            <person name="Conor M."/>
            <person name="Antonella G."/>
            <person name="Elisabetta G."/>
            <person name="Giulia F.S."/>
            <person name="Sara T."/>
            <person name="Anna F."/>
            <person name="Clotilde B."/>
            <person name="Roberto B."/>
            <person name="Veronica D.S."/>
            <person name="Fabio R."/>
            <person name="Monica P."/>
            <person name="Olivier J."/>
            <person name="Enrico T."/>
            <person name="Nicola S."/>
        </authorList>
    </citation>
    <scope>NUCLEOTIDE SEQUENCE [LARGE SCALE GENOMIC DNA]</scope>
    <source>
        <strain evidence="3 4">DSM 44626</strain>
    </source>
</reference>
<dbReference type="EMBL" id="LQPY01000037">
    <property type="protein sequence ID" value="ORW99875.1"/>
    <property type="molecule type" value="Genomic_DNA"/>
</dbReference>
<name>A0ABX3VYC3_9MYCO</name>
<gene>
    <name evidence="3" type="ORF">AWC29_26290</name>
</gene>
<dbReference type="Gene3D" id="3.10.129.10">
    <property type="entry name" value="Hotdog Thioesterase"/>
    <property type="match status" value="1"/>
</dbReference>
<evidence type="ECO:0000313" key="4">
    <source>
        <dbReference type="Proteomes" id="UP000193710"/>
    </source>
</evidence>
<comment type="caution">
    <text evidence="3">The sequence shown here is derived from an EMBL/GenBank/DDBJ whole genome shotgun (WGS) entry which is preliminary data.</text>
</comment>
<dbReference type="Pfam" id="PF03061">
    <property type="entry name" value="4HBT"/>
    <property type="match status" value="1"/>
</dbReference>
<protein>
    <recommendedName>
        <fullName evidence="2">Thioesterase domain-containing protein</fullName>
    </recommendedName>
</protein>
<organism evidence="3 4">
    <name type="scientific">Mycobacterium triplex</name>
    <dbReference type="NCBI Taxonomy" id="47839"/>
    <lineage>
        <taxon>Bacteria</taxon>
        <taxon>Bacillati</taxon>
        <taxon>Actinomycetota</taxon>
        <taxon>Actinomycetes</taxon>
        <taxon>Mycobacteriales</taxon>
        <taxon>Mycobacteriaceae</taxon>
        <taxon>Mycobacterium</taxon>
        <taxon>Mycobacterium simiae complex</taxon>
    </lineage>
</organism>
<dbReference type="SUPFAM" id="SSF54637">
    <property type="entry name" value="Thioesterase/thiol ester dehydrase-isomerase"/>
    <property type="match status" value="1"/>
</dbReference>
<sequence length="161" mass="16897">MEPTMTHDGIAPDMAWLHPASDATADWLAWANALPYCRDLGLACVELNTDSATFRMEHSTLTPNPNGAVNGGTVAAAADQIMGALTMRQSDKGLLPATGSLHIQFHLPARAPLTFRASVLGGGRRTKFVEVVVEDRNGNRCATSQGTMIAGGSSGPPLPDT</sequence>
<accession>A0ABX3VYC3</accession>
<evidence type="ECO:0000256" key="1">
    <source>
        <dbReference type="ARBA" id="ARBA00022801"/>
    </source>
</evidence>